<proteinExistence type="predicted"/>
<name>A0A2P2P4B0_RHIMU</name>
<evidence type="ECO:0000313" key="1">
    <source>
        <dbReference type="EMBL" id="MBX49616.1"/>
    </source>
</evidence>
<dbReference type="EMBL" id="GGEC01069132">
    <property type="protein sequence ID" value="MBX49616.1"/>
    <property type="molecule type" value="Transcribed_RNA"/>
</dbReference>
<protein>
    <submittedName>
        <fullName evidence="1">Uncharacterized protein</fullName>
    </submittedName>
</protein>
<dbReference type="AlphaFoldDB" id="A0A2P2P4B0"/>
<accession>A0A2P2P4B0</accession>
<sequence>MLLSGHLHRYVILVREEICRSNHTSNFTTKGGNLQ</sequence>
<organism evidence="1">
    <name type="scientific">Rhizophora mucronata</name>
    <name type="common">Asiatic mangrove</name>
    <dbReference type="NCBI Taxonomy" id="61149"/>
    <lineage>
        <taxon>Eukaryota</taxon>
        <taxon>Viridiplantae</taxon>
        <taxon>Streptophyta</taxon>
        <taxon>Embryophyta</taxon>
        <taxon>Tracheophyta</taxon>
        <taxon>Spermatophyta</taxon>
        <taxon>Magnoliopsida</taxon>
        <taxon>eudicotyledons</taxon>
        <taxon>Gunneridae</taxon>
        <taxon>Pentapetalae</taxon>
        <taxon>rosids</taxon>
        <taxon>fabids</taxon>
        <taxon>Malpighiales</taxon>
        <taxon>Rhizophoraceae</taxon>
        <taxon>Rhizophora</taxon>
    </lineage>
</organism>
<reference evidence="1" key="1">
    <citation type="submission" date="2018-02" db="EMBL/GenBank/DDBJ databases">
        <title>Rhizophora mucronata_Transcriptome.</title>
        <authorList>
            <person name="Meera S.P."/>
            <person name="Sreeshan A."/>
            <person name="Augustine A."/>
        </authorList>
    </citation>
    <scope>NUCLEOTIDE SEQUENCE</scope>
    <source>
        <tissue evidence="1">Leaf</tissue>
    </source>
</reference>